<dbReference type="EMBL" id="CP000821">
    <property type="protein sequence ID" value="ABV35329.1"/>
    <property type="molecule type" value="Genomic_DNA"/>
</dbReference>
<dbReference type="AlphaFoldDB" id="A8FR56"/>
<reference evidence="2 3" key="1">
    <citation type="submission" date="2007-08" db="EMBL/GenBank/DDBJ databases">
        <title>Complete sequence of Shewanella sediminis HAW-EB3.</title>
        <authorList>
            <consortium name="US DOE Joint Genome Institute"/>
            <person name="Copeland A."/>
            <person name="Lucas S."/>
            <person name="Lapidus A."/>
            <person name="Barry K."/>
            <person name="Glavina del Rio T."/>
            <person name="Dalin E."/>
            <person name="Tice H."/>
            <person name="Pitluck S."/>
            <person name="Chertkov O."/>
            <person name="Brettin T."/>
            <person name="Bruce D."/>
            <person name="Detter J.C."/>
            <person name="Han C."/>
            <person name="Schmutz J."/>
            <person name="Larimer F."/>
            <person name="Land M."/>
            <person name="Hauser L."/>
            <person name="Kyrpides N."/>
            <person name="Kim E."/>
            <person name="Zhao J.-S."/>
            <person name="Richardson P."/>
        </authorList>
    </citation>
    <scope>NUCLEOTIDE SEQUENCE [LARGE SCALE GENOMIC DNA]</scope>
    <source>
        <strain evidence="2 3">HAW-EB3</strain>
    </source>
</reference>
<keyword evidence="3" id="KW-1185">Reference proteome</keyword>
<name>A8FR56_SHESH</name>
<dbReference type="SUPFAM" id="SSF52788">
    <property type="entry name" value="Phosphotyrosine protein phosphatases I"/>
    <property type="match status" value="1"/>
</dbReference>
<evidence type="ECO:0000313" key="3">
    <source>
        <dbReference type="Proteomes" id="UP000002015"/>
    </source>
</evidence>
<dbReference type="InterPro" id="IPR036196">
    <property type="entry name" value="Ptyr_pPase_sf"/>
</dbReference>
<feature type="domain" description="Phosphotyrosine protein phosphatase I" evidence="1">
    <location>
        <begin position="2"/>
        <end position="104"/>
    </location>
</feature>
<accession>A8FR56</accession>
<dbReference type="Proteomes" id="UP000002015">
    <property type="component" value="Chromosome"/>
</dbReference>
<dbReference type="RefSeq" id="WP_012141066.1">
    <property type="nucleotide sequence ID" value="NC_009831.1"/>
</dbReference>
<dbReference type="STRING" id="425104.Ssed_0718"/>
<proteinExistence type="predicted"/>
<gene>
    <name evidence="2" type="ordered locus">Ssed_0718</name>
</gene>
<dbReference type="Gene3D" id="3.40.50.2300">
    <property type="match status" value="2"/>
</dbReference>
<evidence type="ECO:0000313" key="2">
    <source>
        <dbReference type="EMBL" id="ABV35329.1"/>
    </source>
</evidence>
<dbReference type="InterPro" id="IPR023485">
    <property type="entry name" value="Ptyr_pPase"/>
</dbReference>
<sequence length="107" mass="12019">MPRVPFLCSKNKLRSPTAEAIFSDVEGWEVYSAGISNDAAVHVSLEDIEWADYIFVMEKSHKKKLSNKFGGAINKQTVVSLDIPDNYEYMDAALIEILNNKVPSLVR</sequence>
<dbReference type="InterPro" id="IPR016919">
    <property type="entry name" value="UCP029416_PTP"/>
</dbReference>
<dbReference type="KEGG" id="sse:Ssed_0718"/>
<organism evidence="2 3">
    <name type="scientific">Shewanella sediminis (strain HAW-EB3)</name>
    <dbReference type="NCBI Taxonomy" id="425104"/>
    <lineage>
        <taxon>Bacteria</taxon>
        <taxon>Pseudomonadati</taxon>
        <taxon>Pseudomonadota</taxon>
        <taxon>Gammaproteobacteria</taxon>
        <taxon>Alteromonadales</taxon>
        <taxon>Shewanellaceae</taxon>
        <taxon>Shewanella</taxon>
    </lineage>
</organism>
<protein>
    <recommendedName>
        <fullName evidence="1">Phosphotyrosine protein phosphatase I domain-containing protein</fullName>
    </recommendedName>
</protein>
<dbReference type="PIRSF" id="PIRSF029416">
    <property type="entry name" value="UCP029416_PTP"/>
    <property type="match status" value="1"/>
</dbReference>
<dbReference type="SMART" id="SM00226">
    <property type="entry name" value="LMWPc"/>
    <property type="match status" value="1"/>
</dbReference>
<dbReference type="OrthoDB" id="7210484at2"/>
<evidence type="ECO:0000259" key="1">
    <source>
        <dbReference type="SMART" id="SM00226"/>
    </source>
</evidence>
<dbReference type="HOGENOM" id="CLU_144002_0_0_6"/>
<dbReference type="eggNOG" id="COG4551">
    <property type="taxonomic scope" value="Bacteria"/>
</dbReference>